<dbReference type="InterPro" id="IPR017853">
    <property type="entry name" value="GH"/>
</dbReference>
<dbReference type="GO" id="GO:0005975">
    <property type="term" value="P:carbohydrate metabolic process"/>
    <property type="evidence" value="ECO:0007669"/>
    <property type="project" value="InterPro"/>
</dbReference>
<keyword evidence="4 8" id="KW-0378">Hydrolase</keyword>
<feature type="region of interest" description="Disordered" evidence="6">
    <location>
        <begin position="1"/>
        <end position="21"/>
    </location>
</feature>
<dbReference type="EC" id="3.2.1.52" evidence="3"/>
<proteinExistence type="inferred from homology"/>
<keyword evidence="5" id="KW-0326">Glycosidase</keyword>
<dbReference type="GO" id="GO:0004563">
    <property type="term" value="F:beta-N-acetylhexosaminidase activity"/>
    <property type="evidence" value="ECO:0007669"/>
    <property type="project" value="UniProtKB-EC"/>
</dbReference>
<feature type="domain" description="Glycoside hydrolase family 3 N-terminal" evidence="7">
    <location>
        <begin position="74"/>
        <end position="401"/>
    </location>
</feature>
<sequence length="421" mass="46677">MIQTNASGIIKRKEHARKGHERMKRRLISLVLVLMLVMTAGCGKKSTTKKLKTEDLDETTLQGMAKDITKEMSLKNKIGQLFMVSVYQLDEAESKNQTSVTSQMKKTLKKYPAGGVIMFAKNINTPDQTKKMTDELQDASYIPLFMAVDEEGGQVSRVASNPKMKMTVYPSAQEVGRTYNNKKIAQMGKTQGKELKELGFNMNLAPVADVLTNKNNTEIGDRSFGTDSKKVADIITTLVKNMQKQQISATLKHFPGSGQTGGDTHRGSTETYQTINALRDTDFKPFKAGIKAKADAVMVSHLMLSNVTDEKEPSSLSSRVVSDILRDELEFKGVIMTDAMNMKAITDNYSSGEAAVKAIQAGVDLIVMPDNYKEAYKAIKKALKSGKIKESRIDKSVRRIIYTKLKRGEIPPDTTLLKENQ</sequence>
<dbReference type="SUPFAM" id="SSF51445">
    <property type="entry name" value="(Trans)glycosidases"/>
    <property type="match status" value="1"/>
</dbReference>
<evidence type="ECO:0000313" key="9">
    <source>
        <dbReference type="Proteomes" id="UP000188159"/>
    </source>
</evidence>
<name>A0A1Q2C8B2_ANAHA</name>
<feature type="compositionally biased region" description="Basic residues" evidence="6">
    <location>
        <begin position="10"/>
        <end position="21"/>
    </location>
</feature>
<reference evidence="8 9" key="1">
    <citation type="journal article" date="2016" name="Sci. Rep.">
        <title>Accelerated dysbiosis of gut microbiota during aggravation of DSS-induced colitis by a butyrate-producing bacterium.</title>
        <authorList>
            <person name="Zhang Q."/>
            <person name="Wu Y."/>
            <person name="Wang J."/>
            <person name="Wu G."/>
            <person name="Long W."/>
            <person name="Xue Z."/>
            <person name="Wang L."/>
            <person name="Zhang X."/>
            <person name="Pang X."/>
            <person name="Zhao Y."/>
            <person name="Zhao L."/>
            <person name="Zhang C."/>
        </authorList>
    </citation>
    <scope>NUCLEOTIDE SEQUENCE [LARGE SCALE GENOMIC DNA]</scope>
    <source>
        <strain evidence="8 9">BPB5</strain>
    </source>
</reference>
<evidence type="ECO:0000256" key="4">
    <source>
        <dbReference type="ARBA" id="ARBA00022801"/>
    </source>
</evidence>
<evidence type="ECO:0000256" key="3">
    <source>
        <dbReference type="ARBA" id="ARBA00012663"/>
    </source>
</evidence>
<dbReference type="AlphaFoldDB" id="A0A1Q2C8B2"/>
<dbReference type="EMBL" id="CP012098">
    <property type="protein sequence ID" value="AQP39976.1"/>
    <property type="molecule type" value="Genomic_DNA"/>
</dbReference>
<evidence type="ECO:0000313" key="8">
    <source>
        <dbReference type="EMBL" id="AQP39976.1"/>
    </source>
</evidence>
<dbReference type="InterPro" id="IPR036962">
    <property type="entry name" value="Glyco_hydro_3_N_sf"/>
</dbReference>
<dbReference type="PANTHER" id="PTHR30480">
    <property type="entry name" value="BETA-HEXOSAMINIDASE-RELATED"/>
    <property type="match status" value="1"/>
</dbReference>
<dbReference type="GO" id="GO:0009254">
    <property type="term" value="P:peptidoglycan turnover"/>
    <property type="evidence" value="ECO:0007669"/>
    <property type="project" value="TreeGrafter"/>
</dbReference>
<comment type="catalytic activity">
    <reaction evidence="1">
        <text>Hydrolysis of terminal non-reducing N-acetyl-D-hexosamine residues in N-acetyl-beta-D-hexosaminides.</text>
        <dbReference type="EC" id="3.2.1.52"/>
    </reaction>
</comment>
<dbReference type="Gene3D" id="3.20.20.300">
    <property type="entry name" value="Glycoside hydrolase, family 3, N-terminal domain"/>
    <property type="match status" value="1"/>
</dbReference>
<evidence type="ECO:0000259" key="7">
    <source>
        <dbReference type="Pfam" id="PF00933"/>
    </source>
</evidence>
<gene>
    <name evidence="8" type="ORF">DO83_10555</name>
</gene>
<dbReference type="PROSITE" id="PS00775">
    <property type="entry name" value="GLYCOSYL_HYDROL_F3"/>
    <property type="match status" value="1"/>
</dbReference>
<dbReference type="Proteomes" id="UP000188159">
    <property type="component" value="Chromosome"/>
</dbReference>
<dbReference type="InterPro" id="IPR019800">
    <property type="entry name" value="Glyco_hydro_3_AS"/>
</dbReference>
<dbReference type="InterPro" id="IPR050226">
    <property type="entry name" value="NagZ_Beta-hexosaminidase"/>
</dbReference>
<evidence type="ECO:0000256" key="1">
    <source>
        <dbReference type="ARBA" id="ARBA00001231"/>
    </source>
</evidence>
<comment type="similarity">
    <text evidence="2">Belongs to the glycosyl hydrolase 3 family.</text>
</comment>
<evidence type="ECO:0000256" key="5">
    <source>
        <dbReference type="ARBA" id="ARBA00023295"/>
    </source>
</evidence>
<protein>
    <recommendedName>
        <fullName evidence="3">beta-N-acetylhexosaminidase</fullName>
        <ecNumber evidence="3">3.2.1.52</ecNumber>
    </recommendedName>
</protein>
<evidence type="ECO:0000256" key="2">
    <source>
        <dbReference type="ARBA" id="ARBA00005336"/>
    </source>
</evidence>
<dbReference type="InterPro" id="IPR001764">
    <property type="entry name" value="Glyco_hydro_3_N"/>
</dbReference>
<evidence type="ECO:0000256" key="6">
    <source>
        <dbReference type="SAM" id="MobiDB-lite"/>
    </source>
</evidence>
<accession>A0A1Q2C8B2</accession>
<dbReference type="Pfam" id="PF00933">
    <property type="entry name" value="Glyco_hydro_3"/>
    <property type="match status" value="1"/>
</dbReference>
<dbReference type="PANTHER" id="PTHR30480:SF13">
    <property type="entry name" value="BETA-HEXOSAMINIDASE"/>
    <property type="match status" value="1"/>
</dbReference>
<organism evidence="8 9">
    <name type="scientific">Anaerostipes hadrus</name>
    <dbReference type="NCBI Taxonomy" id="649756"/>
    <lineage>
        <taxon>Bacteria</taxon>
        <taxon>Bacillati</taxon>
        <taxon>Bacillota</taxon>
        <taxon>Clostridia</taxon>
        <taxon>Lachnospirales</taxon>
        <taxon>Lachnospiraceae</taxon>
        <taxon>Anaerostipes</taxon>
    </lineage>
</organism>